<gene>
    <name evidence="5" type="ORF">C8N24_0789</name>
</gene>
<evidence type="ECO:0000313" key="6">
    <source>
        <dbReference type="Proteomes" id="UP000278962"/>
    </source>
</evidence>
<keyword evidence="2" id="KW-0238">DNA-binding</keyword>
<dbReference type="GO" id="GO:0043565">
    <property type="term" value="F:sequence-specific DNA binding"/>
    <property type="evidence" value="ECO:0007669"/>
    <property type="project" value="InterPro"/>
</dbReference>
<feature type="domain" description="HTH araC/xylS-type" evidence="4">
    <location>
        <begin position="170"/>
        <end position="269"/>
    </location>
</feature>
<protein>
    <submittedName>
        <fullName evidence="5">AraC family transcriptional regulator</fullName>
    </submittedName>
</protein>
<evidence type="ECO:0000256" key="3">
    <source>
        <dbReference type="ARBA" id="ARBA00023163"/>
    </source>
</evidence>
<dbReference type="OrthoDB" id="2559672at2"/>
<dbReference type="Pfam" id="PF12833">
    <property type="entry name" value="HTH_18"/>
    <property type="match status" value="1"/>
</dbReference>
<organism evidence="5 6">
    <name type="scientific">Solirubrobacter pauli</name>
    <dbReference type="NCBI Taxonomy" id="166793"/>
    <lineage>
        <taxon>Bacteria</taxon>
        <taxon>Bacillati</taxon>
        <taxon>Actinomycetota</taxon>
        <taxon>Thermoleophilia</taxon>
        <taxon>Solirubrobacterales</taxon>
        <taxon>Solirubrobacteraceae</taxon>
        <taxon>Solirubrobacter</taxon>
    </lineage>
</organism>
<sequence length="280" mass="31058">MTRIVRHVSEQDQWEMVHALPDPRLDGYVIRYCDYDERTGSFVRRRELPGDRIVAIVNLGAPIRVGAPGSPFATHATGFFAGLHDTYAITETSGAQRGVQIDLTPVGAHLLLRLPMHHLTHQVVTLEALLDRPGAHLHEQLADATHHAQRFAALDAFFLTRLDDALSPVPSITRALARLKATQGAVTINALTDELGCSRRYLNRGFQEHVGVSPKLLARILRFNHAVALSATMRSWAEISQHAGYYDQAHMVRDFQQFAGAPPTEFARRRLPDGGGVRSD</sequence>
<evidence type="ECO:0000256" key="1">
    <source>
        <dbReference type="ARBA" id="ARBA00023015"/>
    </source>
</evidence>
<keyword evidence="1" id="KW-0805">Transcription regulation</keyword>
<dbReference type="Gene3D" id="1.10.10.60">
    <property type="entry name" value="Homeodomain-like"/>
    <property type="match status" value="1"/>
</dbReference>
<dbReference type="PANTHER" id="PTHR46796:SF15">
    <property type="entry name" value="BLL1074 PROTEIN"/>
    <property type="match status" value="1"/>
</dbReference>
<comment type="caution">
    <text evidence="5">The sequence shown here is derived from an EMBL/GenBank/DDBJ whole genome shotgun (WGS) entry which is preliminary data.</text>
</comment>
<evidence type="ECO:0000259" key="4">
    <source>
        <dbReference type="PROSITE" id="PS01124"/>
    </source>
</evidence>
<dbReference type="GO" id="GO:0003700">
    <property type="term" value="F:DNA-binding transcription factor activity"/>
    <property type="evidence" value="ECO:0007669"/>
    <property type="project" value="InterPro"/>
</dbReference>
<dbReference type="SUPFAM" id="SSF46689">
    <property type="entry name" value="Homeodomain-like"/>
    <property type="match status" value="1"/>
</dbReference>
<dbReference type="SMART" id="SM00342">
    <property type="entry name" value="HTH_ARAC"/>
    <property type="match status" value="1"/>
</dbReference>
<dbReference type="Proteomes" id="UP000278962">
    <property type="component" value="Unassembled WGS sequence"/>
</dbReference>
<proteinExistence type="predicted"/>
<dbReference type="InterPro" id="IPR050204">
    <property type="entry name" value="AraC_XylS_family_regulators"/>
</dbReference>
<evidence type="ECO:0000256" key="2">
    <source>
        <dbReference type="ARBA" id="ARBA00023125"/>
    </source>
</evidence>
<keyword evidence="6" id="KW-1185">Reference proteome</keyword>
<dbReference type="InterPro" id="IPR018060">
    <property type="entry name" value="HTH_AraC"/>
</dbReference>
<dbReference type="RefSeq" id="WP_121248193.1">
    <property type="nucleotide sequence ID" value="NZ_RBIL01000001.1"/>
</dbReference>
<accession>A0A660LAS5</accession>
<keyword evidence="3" id="KW-0804">Transcription</keyword>
<name>A0A660LAS5_9ACTN</name>
<dbReference type="InterPro" id="IPR009057">
    <property type="entry name" value="Homeodomain-like_sf"/>
</dbReference>
<dbReference type="EMBL" id="RBIL01000001">
    <property type="protein sequence ID" value="RKQ90973.1"/>
    <property type="molecule type" value="Genomic_DNA"/>
</dbReference>
<reference evidence="5 6" key="1">
    <citation type="submission" date="2018-10" db="EMBL/GenBank/DDBJ databases">
        <title>Genomic Encyclopedia of Archaeal and Bacterial Type Strains, Phase II (KMG-II): from individual species to whole genera.</title>
        <authorList>
            <person name="Goeker M."/>
        </authorList>
    </citation>
    <scope>NUCLEOTIDE SEQUENCE [LARGE SCALE GENOMIC DNA]</scope>
    <source>
        <strain evidence="5 6">DSM 14954</strain>
    </source>
</reference>
<dbReference type="PROSITE" id="PS01124">
    <property type="entry name" value="HTH_ARAC_FAMILY_2"/>
    <property type="match status" value="1"/>
</dbReference>
<evidence type="ECO:0000313" key="5">
    <source>
        <dbReference type="EMBL" id="RKQ90973.1"/>
    </source>
</evidence>
<dbReference type="PANTHER" id="PTHR46796">
    <property type="entry name" value="HTH-TYPE TRANSCRIPTIONAL ACTIVATOR RHAS-RELATED"/>
    <property type="match status" value="1"/>
</dbReference>
<dbReference type="AlphaFoldDB" id="A0A660LAS5"/>